<accession>A0AAE0BQP3</accession>
<evidence type="ECO:0000313" key="3">
    <source>
        <dbReference type="Proteomes" id="UP001190700"/>
    </source>
</evidence>
<comment type="caution">
    <text evidence="2">The sequence shown here is derived from an EMBL/GenBank/DDBJ whole genome shotgun (WGS) entry which is preliminary data.</text>
</comment>
<proteinExistence type="predicted"/>
<dbReference type="EMBL" id="LGRX02033487">
    <property type="protein sequence ID" value="KAK3241061.1"/>
    <property type="molecule type" value="Genomic_DNA"/>
</dbReference>
<reference evidence="2 3" key="1">
    <citation type="journal article" date="2015" name="Genome Biol. Evol.">
        <title>Comparative Genomics of a Bacterivorous Green Alga Reveals Evolutionary Causalities and Consequences of Phago-Mixotrophic Mode of Nutrition.</title>
        <authorList>
            <person name="Burns J.A."/>
            <person name="Paasch A."/>
            <person name="Narechania A."/>
            <person name="Kim E."/>
        </authorList>
    </citation>
    <scope>NUCLEOTIDE SEQUENCE [LARGE SCALE GENOMIC DNA]</scope>
    <source>
        <strain evidence="2 3">PLY_AMNH</strain>
    </source>
</reference>
<dbReference type="AlphaFoldDB" id="A0AAE0BQP3"/>
<keyword evidence="3" id="KW-1185">Reference proteome</keyword>
<dbReference type="SUPFAM" id="SSF56059">
    <property type="entry name" value="Glutathione synthetase ATP-binding domain-like"/>
    <property type="match status" value="1"/>
</dbReference>
<sequence length="414" mass="45891">MSANVIASDARISRNPRVLLLELDATLSPTDRDMYGNRYDTFAIKKAVQNAGVECDVFQIDDSPRDESELAAYYSERYAGVIVRINPGCLQTAPPRVLLVLKTMIKHMRLAKRVIWPDRTLTRHLGCKISAYLFSRSETWGISDTRVHHDAKAFIDGLRSSLGRTRARVVKPIRGSCGEGVWVCARCAINTSLPADDEPLFLMEMSANDHIERRTFREFVEYFLYGTQRTPWRASERGGGHYNPPVRSASAPAPFALEQRYLPNIIKGELRLVFVRDRLVESVLRTPAPRGSSTIGGVGFTRFVADRVIDDAARMKVARQFENSGICEMYGLLFDGCASVALPALWCVDLIEDDDGAYKVCEFNCGCVGLLRFLAACGPTRSAENVSAIDLRHGNDVAEKMGLAIVAEVANACS</sequence>
<name>A0AAE0BQP3_9CHLO</name>
<evidence type="ECO:0000259" key="1">
    <source>
        <dbReference type="Pfam" id="PF20668"/>
    </source>
</evidence>
<dbReference type="Pfam" id="PF20668">
    <property type="entry name" value="DUF6815"/>
    <property type="match status" value="1"/>
</dbReference>
<protein>
    <recommendedName>
        <fullName evidence="1">DUF6815 domain-containing protein</fullName>
    </recommendedName>
</protein>
<feature type="domain" description="DUF6815" evidence="1">
    <location>
        <begin position="268"/>
        <end position="369"/>
    </location>
</feature>
<organism evidence="2 3">
    <name type="scientific">Cymbomonas tetramitiformis</name>
    <dbReference type="NCBI Taxonomy" id="36881"/>
    <lineage>
        <taxon>Eukaryota</taxon>
        <taxon>Viridiplantae</taxon>
        <taxon>Chlorophyta</taxon>
        <taxon>Pyramimonadophyceae</taxon>
        <taxon>Pyramimonadales</taxon>
        <taxon>Pyramimonadaceae</taxon>
        <taxon>Cymbomonas</taxon>
    </lineage>
</organism>
<gene>
    <name evidence="2" type="ORF">CYMTET_49152</name>
</gene>
<evidence type="ECO:0000313" key="2">
    <source>
        <dbReference type="EMBL" id="KAK3241061.1"/>
    </source>
</evidence>
<dbReference type="InterPro" id="IPR049212">
    <property type="entry name" value="DUF6815"/>
</dbReference>
<dbReference type="Proteomes" id="UP001190700">
    <property type="component" value="Unassembled WGS sequence"/>
</dbReference>